<evidence type="ECO:0000313" key="2">
    <source>
        <dbReference type="Proteomes" id="UP000181790"/>
    </source>
</evidence>
<name>A0A1S2VK04_9BACT</name>
<evidence type="ECO:0000313" key="1">
    <source>
        <dbReference type="EMBL" id="OIN59089.1"/>
    </source>
</evidence>
<dbReference type="Proteomes" id="UP000181790">
    <property type="component" value="Unassembled WGS sequence"/>
</dbReference>
<gene>
    <name evidence="1" type="ORF">BLX24_12860</name>
</gene>
<dbReference type="RefSeq" id="WP_071503540.1">
    <property type="nucleotide sequence ID" value="NZ_MORL01000005.1"/>
</dbReference>
<proteinExistence type="predicted"/>
<keyword evidence="2" id="KW-1185">Reference proteome</keyword>
<accession>A0A1S2VK04</accession>
<comment type="caution">
    <text evidence="1">The sequence shown here is derived from an EMBL/GenBank/DDBJ whole genome shotgun (WGS) entry which is preliminary data.</text>
</comment>
<dbReference type="EMBL" id="MORL01000005">
    <property type="protein sequence ID" value="OIN59089.1"/>
    <property type="molecule type" value="Genomic_DNA"/>
</dbReference>
<dbReference type="AlphaFoldDB" id="A0A1S2VK04"/>
<protein>
    <submittedName>
        <fullName evidence="1">Uncharacterized protein</fullName>
    </submittedName>
</protein>
<sequence length="82" mass="9208">MQLYLIIVRYVGNRYTYSAQKNNRSRKLKSGQALSLIIKQKPDFDLLLFAEDSTGAKELAMAVVANSSFLQALPPVSEQDDQ</sequence>
<reference evidence="1 2" key="1">
    <citation type="submission" date="2016-10" db="EMBL/GenBank/DDBJ databases">
        <title>Arsenicibacter rosenii gen. nov., sp. nov., an efficient arsenic-methylating bacterium isolated from an arsenic-contaminated paddy soil.</title>
        <authorList>
            <person name="Huang K."/>
        </authorList>
    </citation>
    <scope>NUCLEOTIDE SEQUENCE [LARGE SCALE GENOMIC DNA]</scope>
    <source>
        <strain evidence="1 2">SM-1</strain>
    </source>
</reference>
<organism evidence="1 2">
    <name type="scientific">Arsenicibacter rosenii</name>
    <dbReference type="NCBI Taxonomy" id="1750698"/>
    <lineage>
        <taxon>Bacteria</taxon>
        <taxon>Pseudomonadati</taxon>
        <taxon>Bacteroidota</taxon>
        <taxon>Cytophagia</taxon>
        <taxon>Cytophagales</taxon>
        <taxon>Spirosomataceae</taxon>
        <taxon>Arsenicibacter</taxon>
    </lineage>
</organism>